<evidence type="ECO:0000256" key="2">
    <source>
        <dbReference type="ARBA" id="ARBA00023235"/>
    </source>
</evidence>
<comment type="similarity">
    <text evidence="3">Belongs to the cyclophilin-type PPIase family.</text>
</comment>
<feature type="compositionally biased region" description="Basic and acidic residues" evidence="4">
    <location>
        <begin position="192"/>
        <end position="215"/>
    </location>
</feature>
<evidence type="ECO:0000256" key="4">
    <source>
        <dbReference type="SAM" id="MobiDB-lite"/>
    </source>
</evidence>
<name>A0A3N0BKL0_9ACTN</name>
<dbReference type="PROSITE" id="PS50072">
    <property type="entry name" value="CSA_PPIASE_2"/>
    <property type="match status" value="1"/>
</dbReference>
<comment type="caution">
    <text evidence="6">The sequence shown here is derived from an EMBL/GenBank/DDBJ whole genome shotgun (WGS) entry which is preliminary data.</text>
</comment>
<dbReference type="SUPFAM" id="SSF50891">
    <property type="entry name" value="Cyclophilin-like"/>
    <property type="match status" value="1"/>
</dbReference>
<comment type="function">
    <text evidence="3">PPIases accelerate the folding of proteins. It catalyzes the cis-trans isomerization of proline imidic peptide bonds in oligopeptides.</text>
</comment>
<dbReference type="Gene3D" id="2.40.100.10">
    <property type="entry name" value="Cyclophilin-like"/>
    <property type="match status" value="1"/>
</dbReference>
<dbReference type="InterPro" id="IPR044665">
    <property type="entry name" value="E_coli_cyclophilin_A-like"/>
</dbReference>
<evidence type="ECO:0000256" key="1">
    <source>
        <dbReference type="ARBA" id="ARBA00023110"/>
    </source>
</evidence>
<dbReference type="AlphaFoldDB" id="A0A3N0BKL0"/>
<evidence type="ECO:0000259" key="5">
    <source>
        <dbReference type="PROSITE" id="PS50072"/>
    </source>
</evidence>
<dbReference type="InterPro" id="IPR002130">
    <property type="entry name" value="Cyclophilin-type_PPIase_dom"/>
</dbReference>
<organism evidence="6 7">
    <name type="scientific">Paraeggerthella hongkongensis</name>
    <dbReference type="NCBI Taxonomy" id="230658"/>
    <lineage>
        <taxon>Bacteria</taxon>
        <taxon>Bacillati</taxon>
        <taxon>Actinomycetota</taxon>
        <taxon>Coriobacteriia</taxon>
        <taxon>Eggerthellales</taxon>
        <taxon>Eggerthellaceae</taxon>
        <taxon>Paraeggerthella</taxon>
    </lineage>
</organism>
<sequence length="236" mass="25402">MGRIVLPEYTPHYLPNGNEAAVIETSRGTIRVQLAGKDAPVTVGNFIELAARGFYSNLKFHAHKPGSVVLGGCPTTRTLGPAQVDSAARGLIRGIHPGTGDARYTIVDEWETNPNNKHVLGSMCLAHKSDPHSGSCQFYFSLSEQPEFDDKFTVFGQAVEGIDVIEQLTIGDIIKSIVIEGADDDALAEAISHETPRPKSAREVLEELERRRAESEAAAQSQDVAEADGLPVEGQA</sequence>
<comment type="catalytic activity">
    <reaction evidence="3">
        <text>[protein]-peptidylproline (omega=180) = [protein]-peptidylproline (omega=0)</text>
        <dbReference type="Rhea" id="RHEA:16237"/>
        <dbReference type="Rhea" id="RHEA-COMP:10747"/>
        <dbReference type="Rhea" id="RHEA-COMP:10748"/>
        <dbReference type="ChEBI" id="CHEBI:83833"/>
        <dbReference type="ChEBI" id="CHEBI:83834"/>
        <dbReference type="EC" id="5.2.1.8"/>
    </reaction>
</comment>
<dbReference type="GO" id="GO:0003755">
    <property type="term" value="F:peptidyl-prolyl cis-trans isomerase activity"/>
    <property type="evidence" value="ECO:0007669"/>
    <property type="project" value="UniProtKB-UniRule"/>
</dbReference>
<dbReference type="Proteomes" id="UP000278632">
    <property type="component" value="Unassembled WGS sequence"/>
</dbReference>
<dbReference type="PANTHER" id="PTHR43246">
    <property type="entry name" value="PEPTIDYL-PROLYL CIS-TRANS ISOMERASE CYP38, CHLOROPLASTIC"/>
    <property type="match status" value="1"/>
</dbReference>
<reference evidence="7" key="1">
    <citation type="submission" date="2018-05" db="EMBL/GenBank/DDBJ databases">
        <title>Genome Sequencing of selected type strains of the family Eggerthellaceae.</title>
        <authorList>
            <person name="Danylec N."/>
            <person name="Stoll D.A."/>
            <person name="Doetsch A."/>
            <person name="Huch M."/>
        </authorList>
    </citation>
    <scope>NUCLEOTIDE SEQUENCE [LARGE SCALE GENOMIC DNA]</scope>
    <source>
        <strain evidence="7">DSM 16106</strain>
    </source>
</reference>
<dbReference type="CDD" id="cd00317">
    <property type="entry name" value="cyclophilin"/>
    <property type="match status" value="1"/>
</dbReference>
<dbReference type="RefSeq" id="WP_123191064.1">
    <property type="nucleotide sequence ID" value="NZ_QICD01000001.1"/>
</dbReference>
<gene>
    <name evidence="6" type="ORF">DMP08_00530</name>
</gene>
<accession>A0A3N0BKL0</accession>
<keyword evidence="7" id="KW-1185">Reference proteome</keyword>
<protein>
    <recommendedName>
        <fullName evidence="3">Peptidyl-prolyl cis-trans isomerase</fullName>
        <shortName evidence="3">PPIase</shortName>
        <ecNumber evidence="3">5.2.1.8</ecNumber>
    </recommendedName>
</protein>
<evidence type="ECO:0000256" key="3">
    <source>
        <dbReference type="RuleBase" id="RU363019"/>
    </source>
</evidence>
<feature type="domain" description="PPIase cyclophilin-type" evidence="5">
    <location>
        <begin position="17"/>
        <end position="168"/>
    </location>
</feature>
<dbReference type="PRINTS" id="PR00153">
    <property type="entry name" value="CSAPPISMRASE"/>
</dbReference>
<evidence type="ECO:0000313" key="7">
    <source>
        <dbReference type="Proteomes" id="UP000278632"/>
    </source>
</evidence>
<feature type="region of interest" description="Disordered" evidence="4">
    <location>
        <begin position="192"/>
        <end position="236"/>
    </location>
</feature>
<dbReference type="OrthoDB" id="5507614at2"/>
<evidence type="ECO:0000313" key="6">
    <source>
        <dbReference type="EMBL" id="RNL48982.1"/>
    </source>
</evidence>
<proteinExistence type="inferred from homology"/>
<feature type="compositionally biased region" description="Low complexity" evidence="4">
    <location>
        <begin position="216"/>
        <end position="228"/>
    </location>
</feature>
<dbReference type="Pfam" id="PF00160">
    <property type="entry name" value="Pro_isomerase"/>
    <property type="match status" value="1"/>
</dbReference>
<keyword evidence="1 3" id="KW-0697">Rotamase</keyword>
<keyword evidence="2 3" id="KW-0413">Isomerase</keyword>
<dbReference type="EC" id="5.2.1.8" evidence="3"/>
<dbReference type="InterPro" id="IPR029000">
    <property type="entry name" value="Cyclophilin-like_dom_sf"/>
</dbReference>
<dbReference type="EMBL" id="QICD01000001">
    <property type="protein sequence ID" value="RNL48982.1"/>
    <property type="molecule type" value="Genomic_DNA"/>
</dbReference>